<dbReference type="InterPro" id="IPR009000">
    <property type="entry name" value="Transl_B-barrel_sf"/>
</dbReference>
<dbReference type="GO" id="GO:0004813">
    <property type="term" value="F:alanine-tRNA ligase activity"/>
    <property type="evidence" value="ECO:0007669"/>
    <property type="project" value="UniProtKB-EC"/>
</dbReference>
<evidence type="ECO:0000256" key="4">
    <source>
        <dbReference type="ARBA" id="ARBA00013168"/>
    </source>
</evidence>
<organism evidence="17 18">
    <name type="scientific">Pyrococcus kukulkanii</name>
    <dbReference type="NCBI Taxonomy" id="1609559"/>
    <lineage>
        <taxon>Archaea</taxon>
        <taxon>Methanobacteriati</taxon>
        <taxon>Methanobacteriota</taxon>
        <taxon>Thermococci</taxon>
        <taxon>Thermococcales</taxon>
        <taxon>Thermococcaceae</taxon>
        <taxon>Pyrococcus</taxon>
    </lineage>
</organism>
<protein>
    <recommendedName>
        <fullName evidence="5">Alanine--tRNA ligase</fullName>
        <ecNumber evidence="4">6.1.1.7</ecNumber>
    </recommendedName>
</protein>
<evidence type="ECO:0000256" key="6">
    <source>
        <dbReference type="ARBA" id="ARBA00022555"/>
    </source>
</evidence>
<dbReference type="GO" id="GO:0005737">
    <property type="term" value="C:cytoplasm"/>
    <property type="evidence" value="ECO:0007669"/>
    <property type="project" value="UniProtKB-SubCell"/>
</dbReference>
<dbReference type="GeneID" id="28490322"/>
<keyword evidence="11" id="KW-0067">ATP-binding</keyword>
<reference evidence="18" key="1">
    <citation type="submission" date="2015-02" db="EMBL/GenBank/DDBJ databases">
        <title>Pyrococcus kukulkanii sp. nov., a novel hyperthermophilic archaeon isolated from a deep-sea hydrothermal vent at the Guaymas Basin.</title>
        <authorList>
            <person name="Oger P.M."/>
            <person name="Callac N."/>
            <person name="Jebbar M."/>
            <person name="Godfroy A."/>
        </authorList>
    </citation>
    <scope>NUCLEOTIDE SEQUENCE [LARGE SCALE GENOMIC DNA]</scope>
    <source>
        <strain evidence="18">NCB100</strain>
    </source>
</reference>
<evidence type="ECO:0000259" key="16">
    <source>
        <dbReference type="PROSITE" id="PS50860"/>
    </source>
</evidence>
<evidence type="ECO:0000256" key="8">
    <source>
        <dbReference type="ARBA" id="ARBA00022723"/>
    </source>
</evidence>
<keyword evidence="10" id="KW-0862">Zinc</keyword>
<evidence type="ECO:0000256" key="13">
    <source>
        <dbReference type="ARBA" id="ARBA00022917"/>
    </source>
</evidence>
<dbReference type="GO" id="GO:0005524">
    <property type="term" value="F:ATP binding"/>
    <property type="evidence" value="ECO:0007669"/>
    <property type="project" value="UniProtKB-KW"/>
</dbReference>
<feature type="domain" description="Alanyl-transfer RNA synthetases family profile" evidence="16">
    <location>
        <begin position="1"/>
        <end position="245"/>
    </location>
</feature>
<dbReference type="SMART" id="SM00863">
    <property type="entry name" value="tRNA_SAD"/>
    <property type="match status" value="1"/>
</dbReference>
<evidence type="ECO:0000256" key="12">
    <source>
        <dbReference type="ARBA" id="ARBA00022884"/>
    </source>
</evidence>
<comment type="subcellular location">
    <subcellularLocation>
        <location evidence="2">Cytoplasm</location>
    </subcellularLocation>
</comment>
<keyword evidence="6" id="KW-0820">tRNA-binding</keyword>
<dbReference type="GO" id="GO:0046872">
    <property type="term" value="F:metal ion binding"/>
    <property type="evidence" value="ECO:0007669"/>
    <property type="project" value="UniProtKB-KW"/>
</dbReference>
<comment type="similarity">
    <text evidence="3">Belongs to the class-II aminoacyl-tRNA synthetase family.</text>
</comment>
<evidence type="ECO:0000256" key="14">
    <source>
        <dbReference type="ARBA" id="ARBA00023146"/>
    </source>
</evidence>
<dbReference type="EMBL" id="CP010835">
    <property type="protein sequence ID" value="AMM53189.1"/>
    <property type="molecule type" value="Genomic_DNA"/>
</dbReference>
<dbReference type="Proteomes" id="UP000070587">
    <property type="component" value="Chromosome"/>
</dbReference>
<dbReference type="AlphaFoldDB" id="A0A127B8S8"/>
<dbReference type="Gene3D" id="2.40.30.130">
    <property type="match status" value="1"/>
</dbReference>
<dbReference type="FunFam" id="3.30.980.10:FF:000026">
    <property type="entry name" value="Threonyl/alanyl tRNA synthetase SAD"/>
    <property type="match status" value="1"/>
</dbReference>
<evidence type="ECO:0000256" key="1">
    <source>
        <dbReference type="ARBA" id="ARBA00001947"/>
    </source>
</evidence>
<dbReference type="GO" id="GO:0002161">
    <property type="term" value="F:aminoacyl-tRNA deacylase activity"/>
    <property type="evidence" value="ECO:0007669"/>
    <property type="project" value="UniProtKB-ARBA"/>
</dbReference>
<reference evidence="17 18" key="2">
    <citation type="journal article" date="2016" name="Int. J. Syst. Evol. Microbiol.">
        <title>Pyrococcus kukulkanii sp. nov., a hyperthermophilic, piezophilic archaeon isolated from a deep-sea hydrothermal vent.</title>
        <authorList>
            <person name="Callac N."/>
            <person name="Oger P."/>
            <person name="Lesongeur F."/>
            <person name="Rattray J.E."/>
            <person name="Vannier P."/>
            <person name="Michoud G."/>
            <person name="Beauverger M."/>
            <person name="Gayet N."/>
            <person name="Rouxel O."/>
            <person name="Jebbar M."/>
            <person name="Godfroy A."/>
        </authorList>
    </citation>
    <scope>NUCLEOTIDE SEQUENCE [LARGE SCALE GENOMIC DNA]</scope>
    <source>
        <strain evidence="17 18">NCB100</strain>
    </source>
</reference>
<dbReference type="Pfam" id="PF02272">
    <property type="entry name" value="DHHA1"/>
    <property type="match status" value="1"/>
</dbReference>
<dbReference type="OrthoDB" id="11392at2157"/>
<evidence type="ECO:0000256" key="15">
    <source>
        <dbReference type="SAM" id="Coils"/>
    </source>
</evidence>
<dbReference type="InterPro" id="IPR003156">
    <property type="entry name" value="DHHA1_dom"/>
</dbReference>
<dbReference type="GO" id="GO:0006419">
    <property type="term" value="P:alanyl-tRNA aminoacylation"/>
    <property type="evidence" value="ECO:0007669"/>
    <property type="project" value="InterPro"/>
</dbReference>
<dbReference type="SUPFAM" id="SSF55186">
    <property type="entry name" value="ThrRS/AlaRS common domain"/>
    <property type="match status" value="1"/>
</dbReference>
<feature type="coiled-coil region" evidence="15">
    <location>
        <begin position="268"/>
        <end position="295"/>
    </location>
</feature>
<keyword evidence="9" id="KW-0547">Nucleotide-binding</keyword>
<dbReference type="InterPro" id="IPR012947">
    <property type="entry name" value="tRNA_SAD"/>
</dbReference>
<accession>A0A127B8S8</accession>
<dbReference type="PROSITE" id="PS50860">
    <property type="entry name" value="AA_TRNA_LIGASE_II_ALA"/>
    <property type="match status" value="1"/>
</dbReference>
<keyword evidence="14" id="KW-0030">Aminoacyl-tRNA synthetase</keyword>
<evidence type="ECO:0000256" key="7">
    <source>
        <dbReference type="ARBA" id="ARBA00022598"/>
    </source>
</evidence>
<evidence type="ECO:0000313" key="17">
    <source>
        <dbReference type="EMBL" id="AMM53189.1"/>
    </source>
</evidence>
<dbReference type="Pfam" id="PF07973">
    <property type="entry name" value="tRNA_SAD"/>
    <property type="match status" value="1"/>
</dbReference>
<proteinExistence type="inferred from homology"/>
<dbReference type="FunFam" id="3.10.310.40:FF:000001">
    <property type="entry name" value="Alanine--tRNA ligase"/>
    <property type="match status" value="1"/>
</dbReference>
<sequence>MTERLYYEDPYLREAEAIVEDVKVEGDRVAIKLDRTIFYPEGGGQPGDRGKIKGEGFEVLVENTVEKADGIWHLGTLKGSTPKKGDKVKLDLDWRWRYENMKLHTGQHIFSAVLKKLYDLDTSGFHIFEDYAKIEVNGEVTWEMIERAELETNNIIQKDLPVTVEEYKYLPDDIANILRKHVTKVKDKVRIVKIGDIDVTPCGGTHVNSTREVGFLKVLRFYKKSKGVWRIEFVAGERVIRKLNEILKDYWESLDLMPNKNPPLSERVKEILGSIDKLEDEFDAQRRELWKWKEQALLSRSWEVGDYNVVTFVESWEMKDAQAFAVDFVKNNPGTIVILASEDYVIFARNEEVPVSMKELLKKVMEELGGKGGGTDNLARGKIEAEPEDVIDVALEKLKEMLEA</sequence>
<dbReference type="Gene3D" id="3.30.980.10">
    <property type="entry name" value="Threonyl-trna Synthetase, Chain A, domain 2"/>
    <property type="match status" value="1"/>
</dbReference>
<dbReference type="SUPFAM" id="SSF50447">
    <property type="entry name" value="Translation proteins"/>
    <property type="match status" value="1"/>
</dbReference>
<dbReference type="InterPro" id="IPR018163">
    <property type="entry name" value="Thr/Ala-tRNA-synth_IIc_edit"/>
</dbReference>
<dbReference type="Gene3D" id="3.10.310.40">
    <property type="match status" value="1"/>
</dbReference>
<evidence type="ECO:0000256" key="2">
    <source>
        <dbReference type="ARBA" id="ARBA00004496"/>
    </source>
</evidence>
<dbReference type="InterPro" id="IPR018165">
    <property type="entry name" value="Ala-tRNA-synth_IIc_core"/>
</dbReference>
<evidence type="ECO:0000256" key="10">
    <source>
        <dbReference type="ARBA" id="ARBA00022833"/>
    </source>
</evidence>
<dbReference type="Pfam" id="PF01411">
    <property type="entry name" value="tRNA-synt_2c"/>
    <property type="match status" value="1"/>
</dbReference>
<dbReference type="KEGG" id="pyc:TQ32_00780"/>
<keyword evidence="8" id="KW-0479">Metal-binding</keyword>
<evidence type="ECO:0000256" key="9">
    <source>
        <dbReference type="ARBA" id="ARBA00022741"/>
    </source>
</evidence>
<gene>
    <name evidence="17" type="ORF">TQ32_00780</name>
</gene>
<evidence type="ECO:0000256" key="11">
    <source>
        <dbReference type="ARBA" id="ARBA00022840"/>
    </source>
</evidence>
<dbReference type="PANTHER" id="PTHR43462">
    <property type="entry name" value="ALANYL-TRNA EDITING PROTEIN"/>
    <property type="match status" value="1"/>
</dbReference>
<dbReference type="PANTHER" id="PTHR43462:SF1">
    <property type="entry name" value="ALANYL-TRNA EDITING PROTEIN AARSD1"/>
    <property type="match status" value="1"/>
</dbReference>
<evidence type="ECO:0000256" key="5">
    <source>
        <dbReference type="ARBA" id="ARBA00017959"/>
    </source>
</evidence>
<dbReference type="RefSeq" id="WP_068320091.1">
    <property type="nucleotide sequence ID" value="NZ_CP010835.1"/>
</dbReference>
<evidence type="ECO:0000256" key="3">
    <source>
        <dbReference type="ARBA" id="ARBA00008226"/>
    </source>
</evidence>
<name>A0A127B8S8_9EURY</name>
<keyword evidence="13" id="KW-0648">Protein biosynthesis</keyword>
<evidence type="ECO:0000313" key="18">
    <source>
        <dbReference type="Proteomes" id="UP000070587"/>
    </source>
</evidence>
<dbReference type="STRING" id="1609559.TQ32_00780"/>
<dbReference type="PATRIC" id="fig|1609559.3.peg.161"/>
<comment type="cofactor">
    <cofactor evidence="1">
        <name>Zn(2+)</name>
        <dbReference type="ChEBI" id="CHEBI:29105"/>
    </cofactor>
</comment>
<keyword evidence="12" id="KW-0694">RNA-binding</keyword>
<keyword evidence="7" id="KW-0436">Ligase</keyword>
<dbReference type="InterPro" id="IPR018164">
    <property type="entry name" value="Ala-tRNA-synth_IIc_N"/>
</dbReference>
<keyword evidence="15" id="KW-0175">Coiled coil</keyword>
<dbReference type="GO" id="GO:0000049">
    <property type="term" value="F:tRNA binding"/>
    <property type="evidence" value="ECO:0007669"/>
    <property type="project" value="UniProtKB-KW"/>
</dbReference>
<dbReference type="EC" id="6.1.1.7" evidence="4"/>
<dbReference type="InterPro" id="IPR051335">
    <property type="entry name" value="Alanyl-tRNA_Editing_Enzymes"/>
</dbReference>